<evidence type="ECO:0000256" key="12">
    <source>
        <dbReference type="RuleBase" id="RU365062"/>
    </source>
</evidence>
<comment type="subcellular location">
    <subcellularLocation>
        <location evidence="1">Mitochondrion inner membrane</location>
        <topology evidence="1">Peripheral membrane protein</topology>
        <orientation evidence="1">Intermembrane side</orientation>
    </subcellularLocation>
    <subcellularLocation>
        <location evidence="10">Mitochondrion outer membrane</location>
        <topology evidence="10">Peripheral membrane protein</topology>
        <orientation evidence="10">Intermembrane side</orientation>
    </subcellularLocation>
</comment>
<evidence type="ECO:0000256" key="7">
    <source>
        <dbReference type="ARBA" id="ARBA00023128"/>
    </source>
</evidence>
<dbReference type="PANTHER" id="PTHR12497:SF0">
    <property type="entry name" value="TAFAZZIN"/>
    <property type="match status" value="1"/>
</dbReference>
<evidence type="ECO:0000256" key="2">
    <source>
        <dbReference type="ARBA" id="ARBA00010524"/>
    </source>
</evidence>
<evidence type="ECO:0000259" key="13">
    <source>
        <dbReference type="SMART" id="SM00563"/>
    </source>
</evidence>
<keyword evidence="12" id="KW-0812">Transmembrane</keyword>
<dbReference type="AlphaFoldDB" id="A0A1X2HK22"/>
<keyword evidence="5" id="KW-0999">Mitochondrion inner membrane</keyword>
<keyword evidence="6" id="KW-0443">Lipid metabolism</keyword>
<evidence type="ECO:0000256" key="10">
    <source>
        <dbReference type="ARBA" id="ARBA00024323"/>
    </source>
</evidence>
<proteinExistence type="inferred from homology"/>
<keyword evidence="8 12" id="KW-0472">Membrane</keyword>
<comment type="similarity">
    <text evidence="2 12">Belongs to the taffazin family.</text>
</comment>
<evidence type="ECO:0000256" key="9">
    <source>
        <dbReference type="ARBA" id="ARBA00023315"/>
    </source>
</evidence>
<comment type="caution">
    <text evidence="14">The sequence shown here is derived from an EMBL/GenBank/DDBJ whole genome shotgun (WGS) entry which is preliminary data.</text>
</comment>
<evidence type="ECO:0000313" key="15">
    <source>
        <dbReference type="Proteomes" id="UP000242180"/>
    </source>
</evidence>
<keyword evidence="12" id="KW-1133">Transmembrane helix</keyword>
<organism evidence="14 15">
    <name type="scientific">Syncephalastrum racemosum</name>
    <name type="common">Filamentous fungus</name>
    <dbReference type="NCBI Taxonomy" id="13706"/>
    <lineage>
        <taxon>Eukaryota</taxon>
        <taxon>Fungi</taxon>
        <taxon>Fungi incertae sedis</taxon>
        <taxon>Mucoromycota</taxon>
        <taxon>Mucoromycotina</taxon>
        <taxon>Mucoromycetes</taxon>
        <taxon>Mucorales</taxon>
        <taxon>Syncephalastraceae</taxon>
        <taxon>Syncephalastrum</taxon>
    </lineage>
</organism>
<evidence type="ECO:0000256" key="8">
    <source>
        <dbReference type="ARBA" id="ARBA00023136"/>
    </source>
</evidence>
<dbReference type="GO" id="GO:0005743">
    <property type="term" value="C:mitochondrial inner membrane"/>
    <property type="evidence" value="ECO:0007669"/>
    <property type="project" value="UniProtKB-SubCell"/>
</dbReference>
<dbReference type="GO" id="GO:0007007">
    <property type="term" value="P:inner mitochondrial membrane organization"/>
    <property type="evidence" value="ECO:0007669"/>
    <property type="project" value="TreeGrafter"/>
</dbReference>
<dbReference type="Proteomes" id="UP000242180">
    <property type="component" value="Unassembled WGS sequence"/>
</dbReference>
<reference evidence="14 15" key="1">
    <citation type="submission" date="2016-07" db="EMBL/GenBank/DDBJ databases">
        <title>Pervasive Adenine N6-methylation of Active Genes in Fungi.</title>
        <authorList>
            <consortium name="DOE Joint Genome Institute"/>
            <person name="Mondo S.J."/>
            <person name="Dannebaum R.O."/>
            <person name="Kuo R.C."/>
            <person name="Labutti K."/>
            <person name="Haridas S."/>
            <person name="Kuo A."/>
            <person name="Salamov A."/>
            <person name="Ahrendt S.R."/>
            <person name="Lipzen A."/>
            <person name="Sullivan W."/>
            <person name="Andreopoulos W.B."/>
            <person name="Clum A."/>
            <person name="Lindquist E."/>
            <person name="Daum C."/>
            <person name="Ramamoorthy G.K."/>
            <person name="Gryganskyi A."/>
            <person name="Culley D."/>
            <person name="Magnuson J.K."/>
            <person name="James T.Y."/>
            <person name="O'Malley M.A."/>
            <person name="Stajich J.E."/>
            <person name="Spatafora J.W."/>
            <person name="Visel A."/>
            <person name="Grigoriev I.V."/>
        </authorList>
    </citation>
    <scope>NUCLEOTIDE SEQUENCE [LARGE SCALE GENOMIC DNA]</scope>
    <source>
        <strain evidence="14 15">NRRL 2496</strain>
    </source>
</reference>
<accession>A0A1X2HK22</accession>
<evidence type="ECO:0000256" key="11">
    <source>
        <dbReference type="ARBA" id="ARBA00047906"/>
    </source>
</evidence>
<dbReference type="InterPro" id="IPR002123">
    <property type="entry name" value="Plipid/glycerol_acylTrfase"/>
</dbReference>
<dbReference type="OrthoDB" id="193467at2759"/>
<comment type="catalytic activity">
    <reaction evidence="11">
        <text>1'-[1,2-diacyl-sn-glycero-3-phospho],3'-[1-acyl-sn-glycero-3-phospho]-glycerol + a 1,2-diacyl-sn-glycero-3-phosphocholine = a cardiolipin + a 1-acyl-sn-glycero-3-phosphocholine</text>
        <dbReference type="Rhea" id="RHEA:33731"/>
        <dbReference type="ChEBI" id="CHEBI:57643"/>
        <dbReference type="ChEBI" id="CHEBI:58168"/>
        <dbReference type="ChEBI" id="CHEBI:62237"/>
        <dbReference type="ChEBI" id="CHEBI:64743"/>
    </reaction>
    <physiologicalReaction direction="left-to-right" evidence="11">
        <dbReference type="Rhea" id="RHEA:33732"/>
    </physiologicalReaction>
    <physiologicalReaction direction="right-to-left" evidence="11">
        <dbReference type="Rhea" id="RHEA:33733"/>
    </physiologicalReaction>
</comment>
<evidence type="ECO:0000256" key="3">
    <source>
        <dbReference type="ARBA" id="ARBA00022679"/>
    </source>
</evidence>
<dbReference type="CDD" id="cd07989">
    <property type="entry name" value="LPLAT_AGPAT-like"/>
    <property type="match status" value="1"/>
</dbReference>
<evidence type="ECO:0000256" key="4">
    <source>
        <dbReference type="ARBA" id="ARBA00022787"/>
    </source>
</evidence>
<dbReference type="EMBL" id="MCGN01000003">
    <property type="protein sequence ID" value="ORY99443.1"/>
    <property type="molecule type" value="Genomic_DNA"/>
</dbReference>
<evidence type="ECO:0000256" key="5">
    <source>
        <dbReference type="ARBA" id="ARBA00022792"/>
    </source>
</evidence>
<dbReference type="PRINTS" id="PR00979">
    <property type="entry name" value="TAFAZZIN"/>
</dbReference>
<keyword evidence="4" id="KW-1000">Mitochondrion outer membrane</keyword>
<sequence>MRGRSRFLSTKRLGIAATALGGAGTVWYYNRRRLQERSSQLVVHHETDNVEDSLVGDELAQTHAHKPILFQWSSIPKFIEKRYDAAWAGNGALWNVGSTAVIGGVGLVSKLFLKYGSDTRVYNLDKFMDTIEQRDGRGMITVSNHESVLDDPVLWGVLPLETLFSIHKMRWVLGAADICFTSLPRSVFFALGQAIPTIRGSGIYQPAVDFAIRKANQGGWIHIFPEARVNQTAAMIRFKWGVGRIIMESDTCPLVIPVWHTGMSEVRPLVGPPIRFGKRVTLAFGDPIDFQDTLAEWRAGRLTETEARIKITSTVFTALAALKVKTEEMQCPDSDENNNDGKSISI</sequence>
<dbReference type="OMA" id="YQPAVDF"/>
<protein>
    <recommendedName>
        <fullName evidence="12">Tafazzin family protein</fullName>
    </recommendedName>
</protein>
<dbReference type="InterPro" id="IPR000872">
    <property type="entry name" value="Tafazzin"/>
</dbReference>
<feature type="transmembrane region" description="Helical" evidence="12">
    <location>
        <begin position="12"/>
        <end position="29"/>
    </location>
</feature>
<keyword evidence="3 14" id="KW-0808">Transferase</keyword>
<feature type="domain" description="Phospholipid/glycerol acyltransferase" evidence="13">
    <location>
        <begin position="139"/>
        <end position="263"/>
    </location>
</feature>
<dbReference type="GO" id="GO:0005741">
    <property type="term" value="C:mitochondrial outer membrane"/>
    <property type="evidence" value="ECO:0007669"/>
    <property type="project" value="UniProtKB-SubCell"/>
</dbReference>
<dbReference type="GO" id="GO:0035965">
    <property type="term" value="P:cardiolipin acyl-chain remodeling"/>
    <property type="evidence" value="ECO:0007669"/>
    <property type="project" value="TreeGrafter"/>
</dbReference>
<dbReference type="PANTHER" id="PTHR12497">
    <property type="entry name" value="TAZ PROTEIN TAFAZZIN"/>
    <property type="match status" value="1"/>
</dbReference>
<dbReference type="InParanoid" id="A0A1X2HK22"/>
<dbReference type="GO" id="GO:0047184">
    <property type="term" value="F:1-acylglycerophosphocholine O-acyltransferase activity"/>
    <property type="evidence" value="ECO:0007669"/>
    <property type="project" value="TreeGrafter"/>
</dbReference>
<evidence type="ECO:0000256" key="6">
    <source>
        <dbReference type="ARBA" id="ARBA00023098"/>
    </source>
</evidence>
<keyword evidence="7" id="KW-0496">Mitochondrion</keyword>
<keyword evidence="9 14" id="KW-0012">Acyltransferase</keyword>
<keyword evidence="15" id="KW-1185">Reference proteome</keyword>
<dbReference type="SMART" id="SM00563">
    <property type="entry name" value="PlsC"/>
    <property type="match status" value="1"/>
</dbReference>
<dbReference type="Pfam" id="PF01553">
    <property type="entry name" value="Acyltransferase"/>
    <property type="match status" value="1"/>
</dbReference>
<name>A0A1X2HK22_SYNRA</name>
<dbReference type="SUPFAM" id="SSF69593">
    <property type="entry name" value="Glycerol-3-phosphate (1)-acyltransferase"/>
    <property type="match status" value="1"/>
</dbReference>
<evidence type="ECO:0000256" key="1">
    <source>
        <dbReference type="ARBA" id="ARBA00004137"/>
    </source>
</evidence>
<dbReference type="STRING" id="13706.A0A1X2HK22"/>
<gene>
    <name evidence="14" type="ORF">BCR43DRAFT_456028</name>
</gene>
<evidence type="ECO:0000313" key="14">
    <source>
        <dbReference type="EMBL" id="ORY99443.1"/>
    </source>
</evidence>